<dbReference type="InterPro" id="IPR011022">
    <property type="entry name" value="Arrestin_C-like"/>
</dbReference>
<dbReference type="PANTHER" id="PTHR11188:SF17">
    <property type="entry name" value="FI21816P1"/>
    <property type="match status" value="1"/>
</dbReference>
<dbReference type="Gene3D" id="2.60.40.640">
    <property type="match status" value="2"/>
</dbReference>
<dbReference type="AlphaFoldDB" id="A0A8K1FDQ4"/>
<evidence type="ECO:0000313" key="4">
    <source>
        <dbReference type="EMBL" id="TMW58621.1"/>
    </source>
</evidence>
<dbReference type="Pfam" id="PF00339">
    <property type="entry name" value="Arrestin_N"/>
    <property type="match status" value="1"/>
</dbReference>
<keyword evidence="5" id="KW-1185">Reference proteome</keyword>
<evidence type="ECO:0000259" key="2">
    <source>
        <dbReference type="Pfam" id="PF00339"/>
    </source>
</evidence>
<dbReference type="GO" id="GO:0015031">
    <property type="term" value="P:protein transport"/>
    <property type="evidence" value="ECO:0007669"/>
    <property type="project" value="TreeGrafter"/>
</dbReference>
<comment type="caution">
    <text evidence="4">The sequence shown here is derived from an EMBL/GenBank/DDBJ whole genome shotgun (WGS) entry which is preliminary data.</text>
</comment>
<gene>
    <name evidence="4" type="ORF">Poli38472_010180</name>
</gene>
<dbReference type="GO" id="GO:0005737">
    <property type="term" value="C:cytoplasm"/>
    <property type="evidence" value="ECO:0007669"/>
    <property type="project" value="TreeGrafter"/>
</dbReference>
<dbReference type="PANTHER" id="PTHR11188">
    <property type="entry name" value="ARRESTIN DOMAIN CONTAINING PROTEIN"/>
    <property type="match status" value="1"/>
</dbReference>
<feature type="domain" description="Arrestin C-terminal-like" evidence="3">
    <location>
        <begin position="202"/>
        <end position="344"/>
    </location>
</feature>
<reference evidence="4" key="1">
    <citation type="submission" date="2019-03" db="EMBL/GenBank/DDBJ databases">
        <title>Long read genome sequence of the mycoparasitic Pythium oligandrum ATCC 38472 isolated from sugarbeet rhizosphere.</title>
        <authorList>
            <person name="Gaulin E."/>
        </authorList>
    </citation>
    <scope>NUCLEOTIDE SEQUENCE</scope>
    <source>
        <strain evidence="4">ATCC 38472_TT</strain>
    </source>
</reference>
<dbReference type="InterPro" id="IPR011021">
    <property type="entry name" value="Arrestin-like_N"/>
</dbReference>
<feature type="domain" description="Arrestin-like N-terminal" evidence="2">
    <location>
        <begin position="15"/>
        <end position="139"/>
    </location>
</feature>
<dbReference type="InterPro" id="IPR014756">
    <property type="entry name" value="Ig_E-set"/>
</dbReference>
<organism evidence="4 5">
    <name type="scientific">Pythium oligandrum</name>
    <name type="common">Mycoparasitic fungus</name>
    <dbReference type="NCBI Taxonomy" id="41045"/>
    <lineage>
        <taxon>Eukaryota</taxon>
        <taxon>Sar</taxon>
        <taxon>Stramenopiles</taxon>
        <taxon>Oomycota</taxon>
        <taxon>Peronosporomycetes</taxon>
        <taxon>Pythiales</taxon>
        <taxon>Pythiaceae</taxon>
        <taxon>Pythium</taxon>
    </lineage>
</organism>
<dbReference type="EMBL" id="SPLM01000111">
    <property type="protein sequence ID" value="TMW58621.1"/>
    <property type="molecule type" value="Genomic_DNA"/>
</dbReference>
<dbReference type="SUPFAM" id="SSF81296">
    <property type="entry name" value="E set domains"/>
    <property type="match status" value="2"/>
</dbReference>
<sequence>MGFFTAVLGPGSISIAFDKAEYYGGDVLSGQITLRVTSRIDRSQPMQMEIVGEETMRWRKKPVDHHKHRHSDTCSSREHGKWDDEDHRERREVYQVLREEICLDIPGRSYEVGEHVFPFDYRLPATLPGSFSFKHGVIRDMRDVKVRCEYSLRVRLPVDSMWQADIVKTEVVYVREQPSKQVPRSITQSEARQVNFLHLFNQGECHLTASIERDVLPMGGCVQLDCTVENQSSWCIRSIEQRLNQIVELHRYETSRSLLHQGPPTVTRTMSERSSDGFGARQRKEILLAQHIEYTPTWWSASNESQLLPSMRSHFLSVRYELVVQCCQTLCSSASVIIPVVITTKLP</sequence>
<feature type="compositionally biased region" description="Basic and acidic residues" evidence="1">
    <location>
        <begin position="71"/>
        <end position="83"/>
    </location>
</feature>
<evidence type="ECO:0008006" key="6">
    <source>
        <dbReference type="Google" id="ProtNLM"/>
    </source>
</evidence>
<protein>
    <recommendedName>
        <fullName evidence="6">Arrestin C-terminal-like domain-containing protein</fullName>
    </recommendedName>
</protein>
<evidence type="ECO:0000259" key="3">
    <source>
        <dbReference type="Pfam" id="PF02752"/>
    </source>
</evidence>
<dbReference type="OrthoDB" id="7785529at2759"/>
<evidence type="ECO:0000313" key="5">
    <source>
        <dbReference type="Proteomes" id="UP000794436"/>
    </source>
</evidence>
<evidence type="ECO:0000256" key="1">
    <source>
        <dbReference type="SAM" id="MobiDB-lite"/>
    </source>
</evidence>
<accession>A0A8K1FDQ4</accession>
<name>A0A8K1FDQ4_PYTOL</name>
<proteinExistence type="predicted"/>
<dbReference type="InterPro" id="IPR050357">
    <property type="entry name" value="Arrestin_domain-protein"/>
</dbReference>
<dbReference type="Pfam" id="PF02752">
    <property type="entry name" value="Arrestin_C"/>
    <property type="match status" value="1"/>
</dbReference>
<dbReference type="Proteomes" id="UP000794436">
    <property type="component" value="Unassembled WGS sequence"/>
</dbReference>
<feature type="region of interest" description="Disordered" evidence="1">
    <location>
        <begin position="62"/>
        <end position="83"/>
    </location>
</feature>
<dbReference type="InterPro" id="IPR014752">
    <property type="entry name" value="Arrestin-like_C"/>
</dbReference>